<sequence length="202" mass="22370">MENCLAAAALNGMDRRSLQRSARLGREVLERARRRAVDWRRLEPPAGGSGVSGREGWAAAGPRRLFPGEREDMRPTLSASFRTMAEFMDYTSSQCGKYSSSAPEEREATHVYRYHRGKSDLHLCSDAGTDQRKSTSLGFGSIYQMPECALETSHSGDTTFKDLYIEVYPGTYSVTVGTNDFTKKTHVVAVDSGQSVDLVFPI</sequence>
<evidence type="ECO:0000313" key="1">
    <source>
        <dbReference type="Proteomes" id="UP001652624"/>
    </source>
</evidence>
<dbReference type="InParanoid" id="A0A1S3A8Y2"/>
<dbReference type="GO" id="GO:0005654">
    <property type="term" value="C:nucleoplasm"/>
    <property type="evidence" value="ECO:0007669"/>
    <property type="project" value="TreeGrafter"/>
</dbReference>
<dbReference type="GO" id="GO:1901222">
    <property type="term" value="P:regulation of non-canonical NF-kappaB signal transduction"/>
    <property type="evidence" value="ECO:0007669"/>
    <property type="project" value="InterPro"/>
</dbReference>
<dbReference type="STRING" id="9365.ENSEEUP00000000017"/>
<dbReference type="eggNOG" id="ENOG502S6M5">
    <property type="taxonomic scope" value="Eukaryota"/>
</dbReference>
<dbReference type="PANTHER" id="PTHR14330">
    <property type="entry name" value="A-KINASE-INTERACTING PROTEIN 1"/>
    <property type="match status" value="1"/>
</dbReference>
<organism evidence="1 2">
    <name type="scientific">Erinaceus europaeus</name>
    <name type="common">Western European hedgehog</name>
    <dbReference type="NCBI Taxonomy" id="9365"/>
    <lineage>
        <taxon>Eukaryota</taxon>
        <taxon>Metazoa</taxon>
        <taxon>Chordata</taxon>
        <taxon>Craniata</taxon>
        <taxon>Vertebrata</taxon>
        <taxon>Euteleostomi</taxon>
        <taxon>Mammalia</taxon>
        <taxon>Eutheria</taxon>
        <taxon>Laurasiatheria</taxon>
        <taxon>Eulipotyphla</taxon>
        <taxon>Erinaceidae</taxon>
        <taxon>Erinaceinae</taxon>
        <taxon>Erinaceus</taxon>
    </lineage>
</organism>
<dbReference type="AlphaFoldDB" id="A0A1S3A8Y2"/>
<reference evidence="2" key="1">
    <citation type="submission" date="2025-08" db="UniProtKB">
        <authorList>
            <consortium name="RefSeq"/>
        </authorList>
    </citation>
    <scope>IDENTIFICATION</scope>
</reference>
<dbReference type="CTD" id="56672"/>
<dbReference type="InterPro" id="IPR033214">
    <property type="entry name" value="AKIP1"/>
</dbReference>
<proteinExistence type="predicted"/>
<dbReference type="OrthoDB" id="5945634at2759"/>
<dbReference type="Proteomes" id="UP001652624">
    <property type="component" value="Chromosome 17"/>
</dbReference>
<accession>A0A1S3A8Y2</accession>
<evidence type="ECO:0000313" key="2">
    <source>
        <dbReference type="RefSeq" id="XP_007531268.1"/>
    </source>
</evidence>
<dbReference type="GeneID" id="103120739"/>
<protein>
    <submittedName>
        <fullName evidence="2">A-kinase-interacting protein 1 isoform X1</fullName>
    </submittedName>
</protein>
<keyword evidence="1" id="KW-1185">Reference proteome</keyword>
<dbReference type="PANTHER" id="PTHR14330:SF2">
    <property type="entry name" value="A-KINASE-INTERACTING PROTEIN 1"/>
    <property type="match status" value="1"/>
</dbReference>
<name>A0A1S3A8Y2_ERIEU</name>
<gene>
    <name evidence="2" type="primary">AKIP1</name>
</gene>
<dbReference type="FunCoup" id="A0A1S3A8Y2">
    <property type="interactions" value="1151"/>
</dbReference>
<dbReference type="RefSeq" id="XP_007531268.1">
    <property type="nucleotide sequence ID" value="XM_007531206.3"/>
</dbReference>